<evidence type="ECO:0000313" key="4">
    <source>
        <dbReference type="Proteomes" id="UP001054902"/>
    </source>
</evidence>
<keyword evidence="4" id="KW-1185">Reference proteome</keyword>
<dbReference type="Proteomes" id="UP001054902">
    <property type="component" value="Unassembled WGS sequence"/>
</dbReference>
<feature type="transmembrane region" description="Helical" evidence="1">
    <location>
        <begin position="191"/>
        <end position="215"/>
    </location>
</feature>
<feature type="chain" id="PRO_5042086769" evidence="2">
    <location>
        <begin position="21"/>
        <end position="449"/>
    </location>
</feature>
<sequence length="449" mass="48801">MRSPIIIYFFLLGLTGQVSGFTVPSQKSSLTRSIKNEGASTRTSSSPLNMLPIESASSILSDASLQLPSLHINLTPAEAEALAGPFFGLSLFPYLAFIYFLNVPENDTPKGVTIGFATCLLFVFLTIPAAIAAQVLYGVSLADSDWLHGSAESLLTMTNLVTVVAFRQALAGKERQLADSTATMPISATSYTPMVQLVGVLTFLAGLTALVPAMMSPEVHTPYLGGFMDLPADLITYGHPDPPNSLTVACWIIHISSLVEFLVAMGFAWRWADIVDNPKWKGLTWGLIPLHSSGITACTYHLFYNHIPILVSLQALLTCIGNTTAAYAAWRIAVSNGWVGSGYLSFLNQFADENSLVEKKAENTEESPSLVGFEDLGDALSQDNDYTFLVKLFVGCAVASYAIKYGELLLDFPFVANPYLGLSFVFVPSMLNAFKWYKRSQDPTFEGWF</sequence>
<feature type="transmembrane region" description="Helical" evidence="1">
    <location>
        <begin position="82"/>
        <end position="101"/>
    </location>
</feature>
<accession>A0AAD3D4B8</accession>
<feature type="transmembrane region" description="Helical" evidence="1">
    <location>
        <begin position="113"/>
        <end position="133"/>
    </location>
</feature>
<dbReference type="InterPro" id="IPR019634">
    <property type="entry name" value="Uncharacterised_Ycf49"/>
</dbReference>
<dbReference type="Pfam" id="PF12159">
    <property type="entry name" value="DUF3593"/>
    <property type="match status" value="1"/>
</dbReference>
<feature type="transmembrane region" description="Helical" evidence="1">
    <location>
        <begin position="251"/>
        <end position="271"/>
    </location>
</feature>
<dbReference type="InterPro" id="IPR021995">
    <property type="entry name" value="DUF3593"/>
</dbReference>
<organism evidence="3 4">
    <name type="scientific">Chaetoceros tenuissimus</name>
    <dbReference type="NCBI Taxonomy" id="426638"/>
    <lineage>
        <taxon>Eukaryota</taxon>
        <taxon>Sar</taxon>
        <taxon>Stramenopiles</taxon>
        <taxon>Ochrophyta</taxon>
        <taxon>Bacillariophyta</taxon>
        <taxon>Coscinodiscophyceae</taxon>
        <taxon>Chaetocerotophycidae</taxon>
        <taxon>Chaetocerotales</taxon>
        <taxon>Chaetocerotaceae</taxon>
        <taxon>Chaetoceros</taxon>
    </lineage>
</organism>
<feature type="transmembrane region" description="Helical" evidence="1">
    <location>
        <begin position="283"/>
        <end position="303"/>
    </location>
</feature>
<proteinExistence type="predicted"/>
<evidence type="ECO:0000256" key="2">
    <source>
        <dbReference type="SAM" id="SignalP"/>
    </source>
</evidence>
<feature type="transmembrane region" description="Helical" evidence="1">
    <location>
        <begin position="153"/>
        <end position="170"/>
    </location>
</feature>
<protein>
    <submittedName>
        <fullName evidence="3">Uncharacterized protein</fullName>
    </submittedName>
</protein>
<feature type="signal peptide" evidence="2">
    <location>
        <begin position="1"/>
        <end position="20"/>
    </location>
</feature>
<keyword evidence="1" id="KW-0472">Membrane</keyword>
<dbReference type="Pfam" id="PF10693">
    <property type="entry name" value="DUF2499"/>
    <property type="match status" value="1"/>
</dbReference>
<dbReference type="AlphaFoldDB" id="A0AAD3D4B8"/>
<evidence type="ECO:0000313" key="3">
    <source>
        <dbReference type="EMBL" id="GFH57657.1"/>
    </source>
</evidence>
<feature type="transmembrane region" description="Helical" evidence="1">
    <location>
        <begin position="386"/>
        <end position="403"/>
    </location>
</feature>
<dbReference type="PANTHER" id="PTHR33833:SF3">
    <property type="entry name" value="YCF49-LIKE PROTEIN"/>
    <property type="match status" value="1"/>
</dbReference>
<feature type="transmembrane region" description="Helical" evidence="1">
    <location>
        <begin position="415"/>
        <end position="434"/>
    </location>
</feature>
<dbReference type="PANTHER" id="PTHR33833">
    <property type="entry name" value="NUCLEOLAR-LIKE PROTEIN-RELATED"/>
    <property type="match status" value="1"/>
</dbReference>
<keyword evidence="1" id="KW-1133">Transmembrane helix</keyword>
<name>A0AAD3D4B8_9STRA</name>
<evidence type="ECO:0000256" key="1">
    <source>
        <dbReference type="SAM" id="Phobius"/>
    </source>
</evidence>
<comment type="caution">
    <text evidence="3">The sequence shown here is derived from an EMBL/GenBank/DDBJ whole genome shotgun (WGS) entry which is preliminary data.</text>
</comment>
<keyword evidence="1" id="KW-0812">Transmembrane</keyword>
<keyword evidence="2" id="KW-0732">Signal</keyword>
<gene>
    <name evidence="3" type="ORF">CTEN210_14133</name>
</gene>
<dbReference type="EMBL" id="BLLK01000058">
    <property type="protein sequence ID" value="GFH57657.1"/>
    <property type="molecule type" value="Genomic_DNA"/>
</dbReference>
<feature type="transmembrane region" description="Helical" evidence="1">
    <location>
        <begin position="309"/>
        <end position="330"/>
    </location>
</feature>
<reference evidence="3 4" key="1">
    <citation type="journal article" date="2021" name="Sci. Rep.">
        <title>The genome of the diatom Chaetoceros tenuissimus carries an ancient integrated fragment of an extant virus.</title>
        <authorList>
            <person name="Hongo Y."/>
            <person name="Kimura K."/>
            <person name="Takaki Y."/>
            <person name="Yoshida Y."/>
            <person name="Baba S."/>
            <person name="Kobayashi G."/>
            <person name="Nagasaki K."/>
            <person name="Hano T."/>
            <person name="Tomaru Y."/>
        </authorList>
    </citation>
    <scope>NUCLEOTIDE SEQUENCE [LARGE SCALE GENOMIC DNA]</scope>
    <source>
        <strain evidence="3 4">NIES-3715</strain>
    </source>
</reference>